<gene>
    <name evidence="2" type="ORF">G443_004913</name>
</gene>
<feature type="region of interest" description="Disordered" evidence="1">
    <location>
        <begin position="50"/>
        <end position="129"/>
    </location>
</feature>
<protein>
    <submittedName>
        <fullName evidence="2">Uncharacterized protein</fullName>
    </submittedName>
</protein>
<proteinExistence type="predicted"/>
<organism evidence="2 3">
    <name type="scientific">Actinoalloteichus caeruleus DSM 43889</name>
    <dbReference type="NCBI Taxonomy" id="1120930"/>
    <lineage>
        <taxon>Bacteria</taxon>
        <taxon>Bacillati</taxon>
        <taxon>Actinomycetota</taxon>
        <taxon>Actinomycetes</taxon>
        <taxon>Pseudonocardiales</taxon>
        <taxon>Pseudonocardiaceae</taxon>
        <taxon>Actinoalloteichus</taxon>
        <taxon>Actinoalloteichus cyanogriseus</taxon>
    </lineage>
</organism>
<keyword evidence="3" id="KW-1185">Reference proteome</keyword>
<name>A0ABT1JQ34_ACTCY</name>
<feature type="compositionally biased region" description="Basic and acidic residues" evidence="1">
    <location>
        <begin position="251"/>
        <end position="260"/>
    </location>
</feature>
<sequence>MLELTPERFAALARSAPWRWDHLTFTVWWPGRAPAVRAWTSRRGALRVETPDGRPLLVSAGPRPPRSDGMAPAPGRFPRRPPARYRDGEGTSPTWGGDSDRGDPVSHHPPELDEDGLVRRRPPLGRGDLDAPMYQDYRWVAMLDPVELADGTDPDTGGWAPATAVRGLAVVEHHGRTAWEAVLTPTGDYDPRCSCCPLLFSPESERIEAEAGAPPPDRGPGFRHAEAHRVRLDVATGVCVFTEEIGGSDPGPRHDLRIEEVDVPPRTTSRRPR</sequence>
<reference evidence="2 3" key="1">
    <citation type="submission" date="2022-06" db="EMBL/GenBank/DDBJ databases">
        <title>Genomic Encyclopedia of Type Strains, Phase I: the one thousand microbial genomes (KMG-I) project.</title>
        <authorList>
            <person name="Kyrpides N."/>
        </authorList>
    </citation>
    <scope>NUCLEOTIDE SEQUENCE [LARGE SCALE GENOMIC DNA]</scope>
    <source>
        <strain evidence="2 3">DSM 43889</strain>
    </source>
</reference>
<evidence type="ECO:0000313" key="3">
    <source>
        <dbReference type="Proteomes" id="UP000791080"/>
    </source>
</evidence>
<feature type="region of interest" description="Disordered" evidence="1">
    <location>
        <begin position="243"/>
        <end position="273"/>
    </location>
</feature>
<dbReference type="Proteomes" id="UP000791080">
    <property type="component" value="Unassembled WGS sequence"/>
</dbReference>
<evidence type="ECO:0000313" key="2">
    <source>
        <dbReference type="EMBL" id="MCP2334643.1"/>
    </source>
</evidence>
<evidence type="ECO:0000256" key="1">
    <source>
        <dbReference type="SAM" id="MobiDB-lite"/>
    </source>
</evidence>
<dbReference type="EMBL" id="AUBJ02000001">
    <property type="protein sequence ID" value="MCP2334643.1"/>
    <property type="molecule type" value="Genomic_DNA"/>
</dbReference>
<accession>A0ABT1JQ34</accession>
<comment type="caution">
    <text evidence="2">The sequence shown here is derived from an EMBL/GenBank/DDBJ whole genome shotgun (WGS) entry which is preliminary data.</text>
</comment>
<dbReference type="RefSeq" id="WP_026420137.1">
    <property type="nucleotide sequence ID" value="NZ_AUBJ02000001.1"/>
</dbReference>
<feature type="compositionally biased region" description="Basic and acidic residues" evidence="1">
    <location>
        <begin position="98"/>
        <end position="111"/>
    </location>
</feature>